<comment type="similarity">
    <text evidence="1">Belongs to the NARF family.</text>
</comment>
<organism evidence="3">
    <name type="scientific">Arcella intermedia</name>
    <dbReference type="NCBI Taxonomy" id="1963864"/>
    <lineage>
        <taxon>Eukaryota</taxon>
        <taxon>Amoebozoa</taxon>
        <taxon>Tubulinea</taxon>
        <taxon>Elardia</taxon>
        <taxon>Arcellinida</taxon>
        <taxon>Sphaerothecina</taxon>
        <taxon>Arcellidae</taxon>
        <taxon>Arcella</taxon>
    </lineage>
</organism>
<accession>A0A6B2L3G2</accession>
<proteinExistence type="inferred from homology"/>
<feature type="domain" description="Iron hydrogenase large subunit C-terminal" evidence="2">
    <location>
        <begin position="96"/>
        <end position="381"/>
    </location>
</feature>
<dbReference type="Pfam" id="PF02906">
    <property type="entry name" value="Fe_hyd_lg_C"/>
    <property type="match status" value="1"/>
</dbReference>
<dbReference type="EMBL" id="GIBP01002604">
    <property type="protein sequence ID" value="NDV31573.1"/>
    <property type="molecule type" value="Transcribed_RNA"/>
</dbReference>
<dbReference type="SUPFAM" id="SSF53920">
    <property type="entry name" value="Fe-only hydrogenase"/>
    <property type="match status" value="1"/>
</dbReference>
<dbReference type="PANTHER" id="PTHR11615">
    <property type="entry name" value="NITRATE, FORMATE, IRON DEHYDROGENASE"/>
    <property type="match status" value="1"/>
</dbReference>
<reference evidence="3" key="1">
    <citation type="journal article" date="2020" name="J. Eukaryot. Microbiol.">
        <title>De novo Sequencing, Assembly and Annotation of the Transcriptome for the Free-Living Testate Amoeba Arcella intermedia.</title>
        <authorList>
            <person name="Ribeiro G.M."/>
            <person name="Porfirio-Sousa A.L."/>
            <person name="Maurer-Alcala X.X."/>
            <person name="Katz L.A."/>
            <person name="Lahr D.J.G."/>
        </authorList>
    </citation>
    <scope>NUCLEOTIDE SEQUENCE</scope>
</reference>
<dbReference type="Gene3D" id="3.40.50.1780">
    <property type="match status" value="1"/>
</dbReference>
<evidence type="ECO:0000256" key="1">
    <source>
        <dbReference type="ARBA" id="ARBA00006596"/>
    </source>
</evidence>
<sequence length="453" mass="51022">MRITGLDDFMALEKECVVIKNDLKPQPVQKREYKIEVNEDGSLSELRGGERTKLEATKISLADCLACSGCVTTSETILIESQGVSEFLRNVRPDKMAVISISPQSRASLATHFQLDQNQLMGKLTTFFQELGVQYVFDCGLTEEIYLMELAKEFLHKQRSKTDTTMLTGTCPGWICYAEKTHPDLLPSISTTKSAQQLMGNYIKNHFAKKIGVPIYHATVMPCFDRKLESTRQEHKDPISGVSEVDCVLSTFELLQLIQDKKTKFEEVPESPLTHSFMDLDQKGRLCGFLGGTSGGYLEYVYRTAAKELWGINVQEVVLKPGKNTDFMEVDLEVEGKVVLKFARANGFRNIQNIVRRLKRNKKEFDFVEIMACPGGCTNGGGQIRSADSDNQEAKKLLSQVNATYQQTNHTLPGLNPTVQEIYSKLQNDPEKLHTQYKAVPKLESRNPLSIKW</sequence>
<dbReference type="InterPro" id="IPR009016">
    <property type="entry name" value="Fe_hydrogenase"/>
</dbReference>
<protein>
    <recommendedName>
        <fullName evidence="2">Iron hydrogenase large subunit C-terminal domain-containing protein</fullName>
    </recommendedName>
</protein>
<evidence type="ECO:0000259" key="2">
    <source>
        <dbReference type="Pfam" id="PF02906"/>
    </source>
</evidence>
<dbReference type="AlphaFoldDB" id="A0A6B2L3G2"/>
<dbReference type="Gene3D" id="3.40.950.10">
    <property type="entry name" value="Fe-only Hydrogenase (Larger Subunit), Chain L, domain 3"/>
    <property type="match status" value="1"/>
</dbReference>
<evidence type="ECO:0000313" key="3">
    <source>
        <dbReference type="EMBL" id="NDV31573.1"/>
    </source>
</evidence>
<name>A0A6B2L3G2_9EUKA</name>
<dbReference type="InterPro" id="IPR050340">
    <property type="entry name" value="Cytosolic_Fe-S_CAF"/>
</dbReference>
<dbReference type="InterPro" id="IPR004108">
    <property type="entry name" value="Fe_hydrogenase_lsu_C"/>
</dbReference>